<proteinExistence type="predicted"/>
<dbReference type="AlphaFoldDB" id="A0A2D3W5F4"/>
<keyword evidence="1" id="KW-0418">Kinase</keyword>
<reference evidence="1 2" key="1">
    <citation type="journal article" date="2017" name="Front. Microbiol.">
        <title>Comparative Genomic Analysis of the Class Epsilonproteobacteria and Proposed Reclassification to Epsilonbacteraeota (phyl. nov.).</title>
        <authorList>
            <person name="Waite D.W."/>
            <person name="Vanwonterghem I."/>
            <person name="Rinke C."/>
            <person name="Parks D.H."/>
            <person name="Zhang Y."/>
            <person name="Takai K."/>
            <person name="Sievert S.M."/>
            <person name="Simon J."/>
            <person name="Campbell B.J."/>
            <person name="Hanson T.E."/>
            <person name="Woyke T."/>
            <person name="Klotz M.G."/>
            <person name="Hugenholtz P."/>
        </authorList>
    </citation>
    <scope>NUCLEOTIDE SEQUENCE [LARGE SCALE GENOMIC DNA]</scope>
    <source>
        <strain evidence="1">UBA11420</strain>
    </source>
</reference>
<name>A0A2D3W5F4_9BACT</name>
<dbReference type="GO" id="GO:0016301">
    <property type="term" value="F:kinase activity"/>
    <property type="evidence" value="ECO:0007669"/>
    <property type="project" value="UniProtKB-KW"/>
</dbReference>
<gene>
    <name evidence="1" type="ORF">CFH80_04055</name>
</gene>
<dbReference type="STRING" id="366522.GCA_001548055_01430"/>
<accession>A0A2D3W5F4</accession>
<dbReference type="EMBL" id="DLUG01000110">
    <property type="protein sequence ID" value="DAB36592.1"/>
    <property type="molecule type" value="Genomic_DNA"/>
</dbReference>
<organism evidence="1 2">
    <name type="scientific">Sulfurospirillum cavolei</name>
    <dbReference type="NCBI Taxonomy" id="366522"/>
    <lineage>
        <taxon>Bacteria</taxon>
        <taxon>Pseudomonadati</taxon>
        <taxon>Campylobacterota</taxon>
        <taxon>Epsilonproteobacteria</taxon>
        <taxon>Campylobacterales</taxon>
        <taxon>Sulfurospirillaceae</taxon>
        <taxon>Sulfurospirillum</taxon>
    </lineage>
</organism>
<evidence type="ECO:0000313" key="1">
    <source>
        <dbReference type="EMBL" id="DAB36592.1"/>
    </source>
</evidence>
<evidence type="ECO:0000313" key="2">
    <source>
        <dbReference type="Proteomes" id="UP000231638"/>
    </source>
</evidence>
<protein>
    <submittedName>
        <fullName evidence="1">Diacylglycerol kinase</fullName>
    </submittedName>
</protein>
<sequence length="175" mass="19660">MQSQSINTTNYSYNSLGFSLQTSSGDVIDLNMYDERSASISHEQSGGTQNTMLSLSHAYGYNFHYEGDGIDENDQKEIDAAMQLIQPQIDEYLSNVQKSSETVTLASAINTAYEVNQTLPSAKDQNTQNYTNNSLLKMIDHMMEEADKQNEKVLEGAQKLFESVLKQQKGFELYV</sequence>
<keyword evidence="1" id="KW-0808">Transferase</keyword>
<dbReference type="Proteomes" id="UP000231638">
    <property type="component" value="Unassembled WGS sequence"/>
</dbReference>
<comment type="caution">
    <text evidence="1">The sequence shown here is derived from an EMBL/GenBank/DDBJ whole genome shotgun (WGS) entry which is preliminary data.</text>
</comment>